<dbReference type="AlphaFoldDB" id="A0A061RL84"/>
<organism evidence="1">
    <name type="scientific">Tetraselmis sp. GSL018</name>
    <dbReference type="NCBI Taxonomy" id="582737"/>
    <lineage>
        <taxon>Eukaryota</taxon>
        <taxon>Viridiplantae</taxon>
        <taxon>Chlorophyta</taxon>
        <taxon>core chlorophytes</taxon>
        <taxon>Chlorodendrophyceae</taxon>
        <taxon>Chlorodendrales</taxon>
        <taxon>Chlorodendraceae</taxon>
        <taxon>Tetraselmis</taxon>
    </lineage>
</organism>
<dbReference type="EMBL" id="GBEZ01014821">
    <property type="protein sequence ID" value="JAC71286.1"/>
    <property type="molecule type" value="Transcribed_RNA"/>
</dbReference>
<evidence type="ECO:0000313" key="1">
    <source>
        <dbReference type="EMBL" id="JAC71286.1"/>
    </source>
</evidence>
<feature type="non-terminal residue" evidence="1">
    <location>
        <position position="60"/>
    </location>
</feature>
<proteinExistence type="predicted"/>
<protein>
    <submittedName>
        <fullName evidence="1">Uncharacterized protein</fullName>
    </submittedName>
</protein>
<name>A0A061RL84_9CHLO</name>
<sequence>MPSLFPSPSVPNFLTVSLLRPSAPPFPPFPLSPPSYTRTHTWLPVSLYPISLMPLLPVSM</sequence>
<accession>A0A061RL84</accession>
<gene>
    <name evidence="1" type="ORF">TSPGSL018_2264</name>
</gene>
<reference evidence="1" key="1">
    <citation type="submission" date="2014-05" db="EMBL/GenBank/DDBJ databases">
        <title>The transcriptome of the halophilic microalga Tetraselmis sp. GSL018 isolated from the Great Salt Lake, Utah.</title>
        <authorList>
            <person name="Jinkerson R.E."/>
            <person name="D'Adamo S."/>
            <person name="Posewitz M.C."/>
        </authorList>
    </citation>
    <scope>NUCLEOTIDE SEQUENCE</scope>
    <source>
        <strain evidence="1">GSL018</strain>
    </source>
</reference>